<organism evidence="2 3">
    <name type="scientific">Gossypium davidsonii</name>
    <name type="common">Davidson's cotton</name>
    <name type="synonym">Gossypium klotzschianum subsp. davidsonii</name>
    <dbReference type="NCBI Taxonomy" id="34287"/>
    <lineage>
        <taxon>Eukaryota</taxon>
        <taxon>Viridiplantae</taxon>
        <taxon>Streptophyta</taxon>
        <taxon>Embryophyta</taxon>
        <taxon>Tracheophyta</taxon>
        <taxon>Spermatophyta</taxon>
        <taxon>Magnoliopsida</taxon>
        <taxon>eudicotyledons</taxon>
        <taxon>Gunneridae</taxon>
        <taxon>Pentapetalae</taxon>
        <taxon>rosids</taxon>
        <taxon>malvids</taxon>
        <taxon>Malvales</taxon>
        <taxon>Malvaceae</taxon>
        <taxon>Malvoideae</taxon>
        <taxon>Gossypium</taxon>
    </lineage>
</organism>
<proteinExistence type="predicted"/>
<evidence type="ECO:0000313" key="3">
    <source>
        <dbReference type="Proteomes" id="UP000593561"/>
    </source>
</evidence>
<keyword evidence="3" id="KW-1185">Reference proteome</keyword>
<sequence length="52" mass="5885">MNSIWLREEGEGDKEGCWMENRSKGLSPMNRDPKGSMKKTIDPILGFSLEGK</sequence>
<comment type="caution">
    <text evidence="2">The sequence shown here is derived from an EMBL/GenBank/DDBJ whole genome shotgun (WGS) entry which is preliminary data.</text>
</comment>
<dbReference type="Proteomes" id="UP000593561">
    <property type="component" value="Unassembled WGS sequence"/>
</dbReference>
<dbReference type="AlphaFoldDB" id="A0A7J8SF48"/>
<feature type="region of interest" description="Disordered" evidence="1">
    <location>
        <begin position="1"/>
        <end position="52"/>
    </location>
</feature>
<accession>A0A7J8SF48</accession>
<feature type="compositionally biased region" description="Basic and acidic residues" evidence="1">
    <location>
        <begin position="31"/>
        <end position="41"/>
    </location>
</feature>
<protein>
    <submittedName>
        <fullName evidence="2">Uncharacterized protein</fullName>
    </submittedName>
</protein>
<evidence type="ECO:0000256" key="1">
    <source>
        <dbReference type="SAM" id="MobiDB-lite"/>
    </source>
</evidence>
<gene>
    <name evidence="2" type="ORF">Godav_010026</name>
</gene>
<evidence type="ECO:0000313" key="2">
    <source>
        <dbReference type="EMBL" id="MBA0624729.1"/>
    </source>
</evidence>
<dbReference type="EMBL" id="JABFAC010000009">
    <property type="protein sequence ID" value="MBA0624729.1"/>
    <property type="molecule type" value="Genomic_DNA"/>
</dbReference>
<feature type="compositionally biased region" description="Basic and acidic residues" evidence="1">
    <location>
        <begin position="1"/>
        <end position="23"/>
    </location>
</feature>
<name>A0A7J8SF48_GOSDV</name>
<reference evidence="2 3" key="1">
    <citation type="journal article" date="2019" name="Genome Biol. Evol.">
        <title>Insights into the evolution of the New World diploid cottons (Gossypium, subgenus Houzingenia) based on genome sequencing.</title>
        <authorList>
            <person name="Grover C.E."/>
            <person name="Arick M.A. 2nd"/>
            <person name="Thrash A."/>
            <person name="Conover J.L."/>
            <person name="Sanders W.S."/>
            <person name="Peterson D.G."/>
            <person name="Frelichowski J.E."/>
            <person name="Scheffler J.A."/>
            <person name="Scheffler B.E."/>
            <person name="Wendel J.F."/>
        </authorList>
    </citation>
    <scope>NUCLEOTIDE SEQUENCE [LARGE SCALE GENOMIC DNA]</scope>
    <source>
        <strain evidence="2">27</strain>
        <tissue evidence="2">Leaf</tissue>
    </source>
</reference>